<protein>
    <submittedName>
        <fullName evidence="7">Ribonuclease BN</fullName>
    </submittedName>
</protein>
<dbReference type="RefSeq" id="WP_035192402.1">
    <property type="nucleotide sequence ID" value="NZ_CCCS020000034.1"/>
</dbReference>
<dbReference type="PANTHER" id="PTHR30213:SF0">
    <property type="entry name" value="UPF0761 MEMBRANE PROTEIN YIHY"/>
    <property type="match status" value="1"/>
</dbReference>
<evidence type="ECO:0000256" key="2">
    <source>
        <dbReference type="ARBA" id="ARBA00022475"/>
    </source>
</evidence>
<dbReference type="PANTHER" id="PTHR30213">
    <property type="entry name" value="INNER MEMBRANE PROTEIN YHJD"/>
    <property type="match status" value="1"/>
</dbReference>
<dbReference type="GO" id="GO:0005886">
    <property type="term" value="C:plasma membrane"/>
    <property type="evidence" value="ECO:0007669"/>
    <property type="project" value="UniProtKB-SubCell"/>
</dbReference>
<dbReference type="Pfam" id="PF03631">
    <property type="entry name" value="Virul_fac_BrkB"/>
    <property type="match status" value="1"/>
</dbReference>
<keyword evidence="4 6" id="KW-1133">Transmembrane helix</keyword>
<dbReference type="EMBL" id="LT841305">
    <property type="protein sequence ID" value="SMH64061.1"/>
    <property type="molecule type" value="Genomic_DNA"/>
</dbReference>
<dbReference type="EMBL" id="CCCS020000034">
    <property type="protein sequence ID" value="CDQ10099.1"/>
    <property type="molecule type" value="Genomic_DNA"/>
</dbReference>
<dbReference type="NCBIfam" id="TIGR00765">
    <property type="entry name" value="yihY_not_rbn"/>
    <property type="match status" value="1"/>
</dbReference>
<comment type="subcellular location">
    <subcellularLocation>
        <location evidence="1">Cell membrane</location>
        <topology evidence="1">Multi-pass membrane protein</topology>
    </subcellularLocation>
</comment>
<evidence type="ECO:0000313" key="7">
    <source>
        <dbReference type="EMBL" id="CDQ10099.1"/>
    </source>
</evidence>
<keyword evidence="5 6" id="KW-0472">Membrane</keyword>
<feature type="transmembrane region" description="Helical" evidence="6">
    <location>
        <begin position="268"/>
        <end position="289"/>
    </location>
</feature>
<feature type="transmembrane region" description="Helical" evidence="6">
    <location>
        <begin position="117"/>
        <end position="134"/>
    </location>
</feature>
<reference evidence="7" key="1">
    <citation type="submission" date="2014-03" db="EMBL/GenBank/DDBJ databases">
        <authorList>
            <person name="Genoscope - CEA"/>
        </authorList>
    </citation>
    <scope>NUCLEOTIDE SEQUENCE [LARGE SCALE GENOMIC DNA]</scope>
    <source>
        <strain evidence="7">CF27</strain>
    </source>
</reference>
<dbReference type="InterPro" id="IPR017039">
    <property type="entry name" value="Virul_fac_BrkB"/>
</dbReference>
<keyword evidence="3 6" id="KW-0812">Transmembrane</keyword>
<proteinExistence type="predicted"/>
<dbReference type="PIRSF" id="PIRSF035875">
    <property type="entry name" value="RNase_BN"/>
    <property type="match status" value="1"/>
</dbReference>
<feature type="transmembrane region" description="Helical" evidence="6">
    <location>
        <begin position="155"/>
        <end position="175"/>
    </location>
</feature>
<dbReference type="Proteomes" id="UP000193925">
    <property type="component" value="Chromosome AFERRI"/>
</dbReference>
<keyword evidence="9" id="KW-1185">Reference proteome</keyword>
<reference evidence="8 9" key="3">
    <citation type="submission" date="2017-03" db="EMBL/GenBank/DDBJ databases">
        <authorList>
            <person name="Regsiter A."/>
            <person name="William W."/>
        </authorList>
    </citation>
    <scope>NUCLEOTIDE SEQUENCE [LARGE SCALE GENOMIC DNA]</scope>
    <source>
        <strain evidence="8">PRJEB5721</strain>
    </source>
</reference>
<reference evidence="7" key="2">
    <citation type="submission" date="2014-07" db="EMBL/GenBank/DDBJ databases">
        <title>Initial genome analysis of the psychrotolerant acidophile Acidithiobacillus ferrivorans CF27: insights into iron and sulfur oxidation pathways and into biofilm formation.</title>
        <authorList>
            <person name="Talla E."/>
            <person name="Hedrich S."/>
            <person name="Mangenot S."/>
            <person name="Ji B."/>
            <person name="Johnson D.B."/>
            <person name="Barbe V."/>
            <person name="Bonnefoy V."/>
        </authorList>
    </citation>
    <scope>NUCLEOTIDE SEQUENCE [LARGE SCALE GENOMIC DNA]</scope>
    <source>
        <strain evidence="7">CF27</strain>
    </source>
</reference>
<evidence type="ECO:0000256" key="1">
    <source>
        <dbReference type="ARBA" id="ARBA00004651"/>
    </source>
</evidence>
<feature type="transmembrane region" description="Helical" evidence="6">
    <location>
        <begin position="195"/>
        <end position="214"/>
    </location>
</feature>
<gene>
    <name evidence="8" type="ORF">AFERRI_10094</name>
    <name evidence="7" type="ORF">AFERRI_40051</name>
</gene>
<keyword evidence="2" id="KW-1003">Cell membrane</keyword>
<feature type="transmembrane region" description="Helical" evidence="6">
    <location>
        <begin position="54"/>
        <end position="74"/>
    </location>
</feature>
<name>A0A060UU69_9PROT</name>
<evidence type="ECO:0000256" key="5">
    <source>
        <dbReference type="ARBA" id="ARBA00023136"/>
    </source>
</evidence>
<evidence type="ECO:0000313" key="9">
    <source>
        <dbReference type="Proteomes" id="UP000193925"/>
    </source>
</evidence>
<dbReference type="AlphaFoldDB" id="A0A060UU69"/>
<feature type="transmembrane region" description="Helical" evidence="6">
    <location>
        <begin position="226"/>
        <end position="248"/>
    </location>
</feature>
<evidence type="ECO:0000256" key="6">
    <source>
        <dbReference type="SAM" id="Phobius"/>
    </source>
</evidence>
<organism evidence="7">
    <name type="scientific">Acidithiobacillus ferrivorans</name>
    <dbReference type="NCBI Taxonomy" id="160808"/>
    <lineage>
        <taxon>Bacteria</taxon>
        <taxon>Pseudomonadati</taxon>
        <taxon>Pseudomonadota</taxon>
        <taxon>Acidithiobacillia</taxon>
        <taxon>Acidithiobacillales</taxon>
        <taxon>Acidithiobacillaceae</taxon>
        <taxon>Acidithiobacillus</taxon>
    </lineage>
</organism>
<evidence type="ECO:0000313" key="8">
    <source>
        <dbReference type="EMBL" id="SMH64061.1"/>
    </source>
</evidence>
<evidence type="ECO:0000256" key="4">
    <source>
        <dbReference type="ARBA" id="ARBA00022989"/>
    </source>
</evidence>
<evidence type="ECO:0000256" key="3">
    <source>
        <dbReference type="ARBA" id="ARBA00022692"/>
    </source>
</evidence>
<sequence>MTKKTPPRQCFRQKDKTLIPVPREKANHWQCLAHRMYRAWHGFWLDECIDRAGLLAYTTLFGLIPAVVLVFSLWNLVGFSMLHRAQVDHLILRSFVPQMGDAILRQINGLAARGTQLDLFGVLGLSGTAIFLLREVERHFNAIWGVTPTCLWCRVLRYVVVLVCGPFSFVLILPLLGPLQPLLAYLARIPVVPPLLSHVLTLIVVTVMMAVLYKTLPSAMTHWRDVFLGGVSAAILFETAKIALAGYLRLSSFETIYGALGAFPVFLLWLYMAWAIVLFGAEIAAAAIIRDNH</sequence>
<accession>A0A060UU69</accession>